<feature type="signal peptide" evidence="2">
    <location>
        <begin position="1"/>
        <end position="18"/>
    </location>
</feature>
<reference evidence="3" key="2">
    <citation type="submission" date="2020-06" db="EMBL/GenBank/DDBJ databases">
        <authorList>
            <person name="Sheffer M."/>
        </authorList>
    </citation>
    <scope>NUCLEOTIDE SEQUENCE</scope>
</reference>
<evidence type="ECO:0000256" key="2">
    <source>
        <dbReference type="SAM" id="SignalP"/>
    </source>
</evidence>
<evidence type="ECO:0000256" key="1">
    <source>
        <dbReference type="SAM" id="MobiDB-lite"/>
    </source>
</evidence>
<gene>
    <name evidence="3" type="ORF">HNY73_012243</name>
</gene>
<name>A0A8T0EVY0_ARGBR</name>
<feature type="region of interest" description="Disordered" evidence="1">
    <location>
        <begin position="89"/>
        <end position="111"/>
    </location>
</feature>
<evidence type="ECO:0000313" key="4">
    <source>
        <dbReference type="Proteomes" id="UP000807504"/>
    </source>
</evidence>
<organism evidence="3 4">
    <name type="scientific">Argiope bruennichi</name>
    <name type="common">Wasp spider</name>
    <name type="synonym">Aranea bruennichi</name>
    <dbReference type="NCBI Taxonomy" id="94029"/>
    <lineage>
        <taxon>Eukaryota</taxon>
        <taxon>Metazoa</taxon>
        <taxon>Ecdysozoa</taxon>
        <taxon>Arthropoda</taxon>
        <taxon>Chelicerata</taxon>
        <taxon>Arachnida</taxon>
        <taxon>Araneae</taxon>
        <taxon>Araneomorphae</taxon>
        <taxon>Entelegynae</taxon>
        <taxon>Araneoidea</taxon>
        <taxon>Araneidae</taxon>
        <taxon>Argiope</taxon>
    </lineage>
</organism>
<evidence type="ECO:0000313" key="3">
    <source>
        <dbReference type="EMBL" id="KAF8781901.1"/>
    </source>
</evidence>
<feature type="chain" id="PRO_5035774465" evidence="2">
    <location>
        <begin position="19"/>
        <end position="139"/>
    </location>
</feature>
<dbReference type="EMBL" id="JABXBU010001863">
    <property type="protein sequence ID" value="KAF8781901.1"/>
    <property type="molecule type" value="Genomic_DNA"/>
</dbReference>
<keyword evidence="2" id="KW-0732">Signal</keyword>
<protein>
    <submittedName>
        <fullName evidence="3">Uncharacterized protein</fullName>
    </submittedName>
</protein>
<reference evidence="3" key="1">
    <citation type="journal article" date="2020" name="bioRxiv">
        <title>Chromosome-level reference genome of the European wasp spider Argiope bruennichi: a resource for studies on range expansion and evolutionary adaptation.</title>
        <authorList>
            <person name="Sheffer M.M."/>
            <person name="Hoppe A."/>
            <person name="Krehenwinkel H."/>
            <person name="Uhl G."/>
            <person name="Kuss A.W."/>
            <person name="Jensen L."/>
            <person name="Jensen C."/>
            <person name="Gillespie R.G."/>
            <person name="Hoff K.J."/>
            <person name="Prost S."/>
        </authorList>
    </citation>
    <scope>NUCLEOTIDE SEQUENCE</scope>
</reference>
<dbReference type="AlphaFoldDB" id="A0A8T0EVY0"/>
<proteinExistence type="predicted"/>
<comment type="caution">
    <text evidence="3">The sequence shown here is derived from an EMBL/GenBank/DDBJ whole genome shotgun (WGS) entry which is preliminary data.</text>
</comment>
<keyword evidence="4" id="KW-1185">Reference proteome</keyword>
<dbReference type="Proteomes" id="UP000807504">
    <property type="component" value="Unassembled WGS sequence"/>
</dbReference>
<sequence length="139" mass="16443">MNVVVVLLLGLIPAFGYAYEMVIKHDPWWAYEMNGNSIESSYQFFHPYYKEKPKKTNFGWNNPTTSTILHKMPNMDFRKVPKVDFSKIPMPKMPSIPSFPNKPRKMSEERRRAMNAREWPDWIPPIRMIKLPLDDPPAF</sequence>
<accession>A0A8T0EVY0</accession>